<dbReference type="KEGG" id="fmg:HYN48_10870"/>
<feature type="transmembrane region" description="Helical" evidence="1">
    <location>
        <begin position="12"/>
        <end position="29"/>
    </location>
</feature>
<dbReference type="Proteomes" id="UP000244193">
    <property type="component" value="Chromosome"/>
</dbReference>
<gene>
    <name evidence="2" type="ORF">HYN48_10870</name>
</gene>
<reference evidence="2 3" key="1">
    <citation type="submission" date="2018-04" db="EMBL/GenBank/DDBJ databases">
        <title>Genome sequencing of Flavobacterium sp. HYN0048.</title>
        <authorList>
            <person name="Yi H."/>
            <person name="Baek C."/>
        </authorList>
    </citation>
    <scope>NUCLEOTIDE SEQUENCE [LARGE SCALE GENOMIC DNA]</scope>
    <source>
        <strain evidence="2 3">HYN0048</strain>
    </source>
</reference>
<dbReference type="OrthoDB" id="1375524at2"/>
<evidence type="ECO:0000313" key="3">
    <source>
        <dbReference type="Proteomes" id="UP000244193"/>
    </source>
</evidence>
<evidence type="ECO:0000313" key="2">
    <source>
        <dbReference type="EMBL" id="AWA30550.1"/>
    </source>
</evidence>
<dbReference type="AlphaFoldDB" id="A0A2S0RGY2"/>
<sequence length="140" mass="16483">MENTTDILHQIFWLLVLPLPVACIAWTVTHEEVFREPREYCVSQSKSSRRLLRRKFFYLFTCEYCFSHYVTLGAIILTRFHLLLPDWRGYIISGFATVWMANVYMSVFALIRQDIKKEKTEIALIEKKVEEISEAPASKS</sequence>
<name>A0A2S0RGY2_9FLAO</name>
<organism evidence="2 3">
    <name type="scientific">Flavobacterium magnum</name>
    <dbReference type="NCBI Taxonomy" id="2162713"/>
    <lineage>
        <taxon>Bacteria</taxon>
        <taxon>Pseudomonadati</taxon>
        <taxon>Bacteroidota</taxon>
        <taxon>Flavobacteriia</taxon>
        <taxon>Flavobacteriales</taxon>
        <taxon>Flavobacteriaceae</taxon>
        <taxon>Flavobacterium</taxon>
    </lineage>
</organism>
<keyword evidence="1" id="KW-1133">Transmembrane helix</keyword>
<evidence type="ECO:0000256" key="1">
    <source>
        <dbReference type="SAM" id="Phobius"/>
    </source>
</evidence>
<keyword evidence="1" id="KW-0472">Membrane</keyword>
<keyword evidence="3" id="KW-1185">Reference proteome</keyword>
<protein>
    <recommendedName>
        <fullName evidence="4">DUF1360 domain-containing protein</fullName>
    </recommendedName>
</protein>
<proteinExistence type="predicted"/>
<feature type="transmembrane region" description="Helical" evidence="1">
    <location>
        <begin position="56"/>
        <end position="77"/>
    </location>
</feature>
<evidence type="ECO:0008006" key="4">
    <source>
        <dbReference type="Google" id="ProtNLM"/>
    </source>
</evidence>
<accession>A0A2S0RGY2</accession>
<dbReference type="EMBL" id="CP028811">
    <property type="protein sequence ID" value="AWA30550.1"/>
    <property type="molecule type" value="Genomic_DNA"/>
</dbReference>
<feature type="transmembrane region" description="Helical" evidence="1">
    <location>
        <begin position="89"/>
        <end position="111"/>
    </location>
</feature>
<keyword evidence="1" id="KW-0812">Transmembrane</keyword>
<dbReference type="RefSeq" id="WP_108371615.1">
    <property type="nucleotide sequence ID" value="NZ_CP028811.1"/>
</dbReference>